<dbReference type="SUPFAM" id="SSF52540">
    <property type="entry name" value="P-loop containing nucleoside triphosphate hydrolases"/>
    <property type="match status" value="1"/>
</dbReference>
<dbReference type="GO" id="GO:0008233">
    <property type="term" value="F:peptidase activity"/>
    <property type="evidence" value="ECO:0007669"/>
    <property type="project" value="UniProtKB-KW"/>
</dbReference>
<protein>
    <submittedName>
        <fullName evidence="3">ATP-dependent serine protease</fullName>
    </submittedName>
</protein>
<dbReference type="Proteomes" id="UP000029067">
    <property type="component" value="Unassembled WGS sequence"/>
</dbReference>
<dbReference type="STRING" id="1688.BCUN_1921"/>
<dbReference type="eggNOG" id="COG0467">
    <property type="taxonomic scope" value="Bacteria"/>
</dbReference>
<dbReference type="CDD" id="cd04859">
    <property type="entry name" value="Prim_Pol"/>
    <property type="match status" value="1"/>
</dbReference>
<dbReference type="Gene3D" id="3.40.50.300">
    <property type="entry name" value="P-loop containing nucleotide triphosphate hydrolases"/>
    <property type="match status" value="1"/>
</dbReference>
<evidence type="ECO:0000259" key="2">
    <source>
        <dbReference type="SMART" id="SM00943"/>
    </source>
</evidence>
<keyword evidence="4" id="KW-1185">Reference proteome</keyword>
<dbReference type="AlphaFoldDB" id="A0A087AHS0"/>
<dbReference type="OrthoDB" id="4926055at2"/>
<accession>A0A087AHS0</accession>
<organism evidence="3 4">
    <name type="scientific">Bifidobacterium cuniculi</name>
    <dbReference type="NCBI Taxonomy" id="1688"/>
    <lineage>
        <taxon>Bacteria</taxon>
        <taxon>Bacillati</taxon>
        <taxon>Actinomycetota</taxon>
        <taxon>Actinomycetes</taxon>
        <taxon>Bifidobacteriales</taxon>
        <taxon>Bifidobacteriaceae</taxon>
        <taxon>Bifidobacterium</taxon>
    </lineage>
</organism>
<evidence type="ECO:0000313" key="4">
    <source>
        <dbReference type="Proteomes" id="UP000029067"/>
    </source>
</evidence>
<dbReference type="SUPFAM" id="SSF56747">
    <property type="entry name" value="Prim-pol domain"/>
    <property type="match status" value="1"/>
</dbReference>
<dbReference type="Pfam" id="PF13481">
    <property type="entry name" value="AAA_25"/>
    <property type="match status" value="1"/>
</dbReference>
<dbReference type="EMBL" id="JGYV01000030">
    <property type="protein sequence ID" value="KFI58320.1"/>
    <property type="molecule type" value="Genomic_DNA"/>
</dbReference>
<dbReference type="InterPro" id="IPR015330">
    <property type="entry name" value="DNA_primase/pol_bifunc_N"/>
</dbReference>
<reference evidence="3 4" key="1">
    <citation type="submission" date="2014-03" db="EMBL/GenBank/DDBJ databases">
        <title>Genomics of Bifidobacteria.</title>
        <authorList>
            <person name="Ventura M."/>
            <person name="Milani C."/>
            <person name="Lugli G.A."/>
        </authorList>
    </citation>
    <scope>NUCLEOTIDE SEQUENCE [LARGE SCALE GENOMIC DNA]</scope>
    <source>
        <strain evidence="3 4">LMG 10738</strain>
    </source>
</reference>
<keyword evidence="3" id="KW-0378">Hydrolase</keyword>
<evidence type="ECO:0000256" key="1">
    <source>
        <dbReference type="SAM" id="MobiDB-lite"/>
    </source>
</evidence>
<dbReference type="Pfam" id="PF09250">
    <property type="entry name" value="Prim-Pol"/>
    <property type="match status" value="1"/>
</dbReference>
<evidence type="ECO:0000313" key="3">
    <source>
        <dbReference type="EMBL" id="KFI58320.1"/>
    </source>
</evidence>
<dbReference type="SMART" id="SM00943">
    <property type="entry name" value="Prim-Pol"/>
    <property type="match status" value="1"/>
</dbReference>
<dbReference type="InterPro" id="IPR027417">
    <property type="entry name" value="P-loop_NTPase"/>
</dbReference>
<gene>
    <name evidence="3" type="ORF">BCUN_1921</name>
</gene>
<sequence>METYKDVYRAYRLRGFSPVPIRPGRKTPAAPKWQHAAEWTPADYERIAVKYSQCGVGLVGGEFIALDVDAAADHKKDADGVTAFAWLQHDLGALPPTYTNTARGKDSPARHWLYRIPAAYKGMKAHSPAAGIDIREKGGQICVWPTMHPTGRQYVWYAPSGDETGIPSLGELPELPTAWADMIYRPAGLNQESTSSIPLNPTANGSMCKAVTTALGKWTADPGRKGSRHDTTRDAVHKLANMHAEGHKGALEAIEAIGAQYAAMVADARDGGQKTAEDEYRRMVDGMTAQLAATPAREDPCDTYRPTPPPRPAFTAPMADAGDAPTGRHAMLTDGTAVTIDRPTFLGDPMLPTGVITLIAGRAGVSKSTLSIHYAAQVTQGTLEGDYHGHPQTVVFSAIEDGKGMQAARLKAAGADMSRVRFLDMSDTINGTPLESGVRIPEDLDTIRGALADCGAKLWIIDPITSAMAGNTNKRDDVRGALDPLAALARDLDLAVVGILHFNKGGGYASDKISGSHAFRDTVRSLILVARDDETHDCIATLDKSSYTPSAGQSWVYGLASQAVDTADGQTMSVPVVSGLMPTDRTVGEIINRNEAAGSVVAERAEHGEVFDWLTAYLEDNGPTPYRTLLHDAKDEQGYTDRQLRNAREQAHGPWIVTEKDPDHKGPGRAMLWRLSRTPPDD</sequence>
<name>A0A087AHS0_9BIFI</name>
<proteinExistence type="predicted"/>
<comment type="caution">
    <text evidence="3">The sequence shown here is derived from an EMBL/GenBank/DDBJ whole genome shotgun (WGS) entry which is preliminary data.</text>
</comment>
<dbReference type="GO" id="GO:0006508">
    <property type="term" value="P:proteolysis"/>
    <property type="evidence" value="ECO:0007669"/>
    <property type="project" value="UniProtKB-KW"/>
</dbReference>
<feature type="region of interest" description="Disordered" evidence="1">
    <location>
        <begin position="647"/>
        <end position="682"/>
    </location>
</feature>
<dbReference type="RefSeq" id="WP_051921047.1">
    <property type="nucleotide sequence ID" value="NZ_JGYV01000030.1"/>
</dbReference>
<feature type="domain" description="DNA primase/polymerase bifunctional N-terminal" evidence="2">
    <location>
        <begin position="8"/>
        <end position="176"/>
    </location>
</feature>
<keyword evidence="3" id="KW-0645">Protease</keyword>